<keyword evidence="2" id="KW-1185">Reference proteome</keyword>
<organism evidence="1 2">
    <name type="scientific">Lipomyces orientalis</name>
    <dbReference type="NCBI Taxonomy" id="1233043"/>
    <lineage>
        <taxon>Eukaryota</taxon>
        <taxon>Fungi</taxon>
        <taxon>Dikarya</taxon>
        <taxon>Ascomycota</taxon>
        <taxon>Saccharomycotina</taxon>
        <taxon>Lipomycetes</taxon>
        <taxon>Lipomycetales</taxon>
        <taxon>Lipomycetaceae</taxon>
        <taxon>Lipomyces</taxon>
    </lineage>
</organism>
<accession>A0ACC3TMQ9</accession>
<comment type="caution">
    <text evidence="1">The sequence shown here is derived from an EMBL/GenBank/DDBJ whole genome shotgun (WGS) entry which is preliminary data.</text>
</comment>
<proteinExistence type="predicted"/>
<dbReference type="EMBL" id="MU970084">
    <property type="protein sequence ID" value="KAK9322041.1"/>
    <property type="molecule type" value="Genomic_DNA"/>
</dbReference>
<evidence type="ECO:0000313" key="1">
    <source>
        <dbReference type="EMBL" id="KAK9322041.1"/>
    </source>
</evidence>
<sequence>MAKSVGTRQTSVVSKRPSRKISIQENEQRCRIQKQSDAIVRLRAGNDIRAFGFRVTKADVDGLDKIYKPVLIENGAACRKGITGLQTELAKLKTLFVAIDKTLWVFYGGDIVGATITFSEVKRQVECTCRRQCNLVDLQKILHIYPDAYQITRKLSTSDYITEFVPSDNVEPSQDSDFLARRQRMFETLCEDFEKTSDQQEVPLHPLPSSQKFGNATRRLISNRESLRKNASDVKILLRCENLKRPAPTSASVATREQNLLERIRAKQAAREEAQKFAVLPAVAGKCAALGRVPAIVDVLLQLQAGSVSNGAMHVSLRKVVELVRDSIRVNGVPPNPNEVTEAVEVLGQMFPQWCSVVTVGVVSSVKLTAREVCGLAREDILAKAGWTPRHGYFAALHWQTFKMENVTLPPARTLSSADSSILAFDNGESAIRSPAVDRDMLNPEMVMAGHVSSSTDHAAALADYGDDDECDGEEDIEKVAPSKPAGLSLLTDWNKGYIGWDSDADPANPKNWPKKVKIRVMVFVLVTAFMIPTASTLFAPGEAMMAKEFGLTNTVVKQFTVSAYVLGFGWGPLMHAPLSELYGRKYVVVCSNFLFAVLNIGCSEATNVAMFLIFRALSGVLGCAGMVVGAGIISDMYRPEETGRATSLFLLGPITGPVAGPILGGFISQHAGWRWTFRAIECLGGVMMTAFIFFVKETNAAILFRRKADRLAKSMGRPELISIMDSRNPSISPSRKLAMGLLRAAKLLCTSPVVFSLSIYMLIAYSYLYVFFTTITTVLTTIYGWSIEMAGLSFIAIGCGTVFSVAAVGSTNDRLVEYLTKRNNGIREPEMRLGPMIFGSIMIPVSMFWYGWGVQNIHWFPLIMSFFPIGAGLLASLIPIQAYLIDLYAPLGAAASATAALNILRCTAAALIPMCVPALIARFGYGWGYSLFGFLAVGLCSTMSIFFVKFGKQFRQRYPPRI</sequence>
<reference evidence="2" key="1">
    <citation type="journal article" date="2024" name="Front. Bioeng. Biotechnol.">
        <title>Genome-scale model development and genomic sequencing of the oleaginous clade Lipomyces.</title>
        <authorList>
            <person name="Czajka J.J."/>
            <person name="Han Y."/>
            <person name="Kim J."/>
            <person name="Mondo S.J."/>
            <person name="Hofstad B.A."/>
            <person name="Robles A."/>
            <person name="Haridas S."/>
            <person name="Riley R."/>
            <person name="LaButti K."/>
            <person name="Pangilinan J."/>
            <person name="Andreopoulos W."/>
            <person name="Lipzen A."/>
            <person name="Yan J."/>
            <person name="Wang M."/>
            <person name="Ng V."/>
            <person name="Grigoriev I.V."/>
            <person name="Spatafora J.W."/>
            <person name="Magnuson J.K."/>
            <person name="Baker S.E."/>
            <person name="Pomraning K.R."/>
        </authorList>
    </citation>
    <scope>NUCLEOTIDE SEQUENCE [LARGE SCALE GENOMIC DNA]</scope>
    <source>
        <strain evidence="2">CBS 10300</strain>
    </source>
</reference>
<dbReference type="Proteomes" id="UP001489719">
    <property type="component" value="Unassembled WGS sequence"/>
</dbReference>
<name>A0ACC3TMQ9_9ASCO</name>
<protein>
    <submittedName>
        <fullName evidence="1">Major facilitator superfamily domain-containing protein</fullName>
    </submittedName>
</protein>
<gene>
    <name evidence="1" type="ORF">V1517DRAFT_339172</name>
</gene>
<evidence type="ECO:0000313" key="2">
    <source>
        <dbReference type="Proteomes" id="UP001489719"/>
    </source>
</evidence>